<feature type="domain" description="Peptidase M20 dimerisation" evidence="6">
    <location>
        <begin position="215"/>
        <end position="332"/>
    </location>
</feature>
<evidence type="ECO:0000259" key="6">
    <source>
        <dbReference type="Pfam" id="PF07687"/>
    </source>
</evidence>
<dbReference type="PANTHER" id="PTHR43808:SF32">
    <property type="entry name" value="ARGE_DAPE-RELATED DEACYLASE"/>
    <property type="match status" value="1"/>
</dbReference>
<name>A0A975K918_9SPHN</name>
<keyword evidence="4" id="KW-0862">Zinc</keyword>
<keyword evidence="5" id="KW-0732">Signal</keyword>
<accession>A0A975K918</accession>
<evidence type="ECO:0000256" key="3">
    <source>
        <dbReference type="ARBA" id="ARBA00022801"/>
    </source>
</evidence>
<dbReference type="InterPro" id="IPR002933">
    <property type="entry name" value="Peptidase_M20"/>
</dbReference>
<dbReference type="KEGG" id="spph:KFK14_06385"/>
<evidence type="ECO:0000256" key="5">
    <source>
        <dbReference type="SAM" id="SignalP"/>
    </source>
</evidence>
<dbReference type="Gene3D" id="3.30.70.360">
    <property type="match status" value="1"/>
</dbReference>
<keyword evidence="8" id="KW-1185">Reference proteome</keyword>
<protein>
    <submittedName>
        <fullName evidence="7">M20/M25/M40 family metallo-hydrolase</fullName>
    </submittedName>
</protein>
<keyword evidence="3" id="KW-0378">Hydrolase</keyword>
<organism evidence="7 8">
    <name type="scientific">Sphingobium phenoxybenzoativorans</name>
    <dbReference type="NCBI Taxonomy" id="1592790"/>
    <lineage>
        <taxon>Bacteria</taxon>
        <taxon>Pseudomonadati</taxon>
        <taxon>Pseudomonadota</taxon>
        <taxon>Alphaproteobacteria</taxon>
        <taxon>Sphingomonadales</taxon>
        <taxon>Sphingomonadaceae</taxon>
        <taxon>Sphingobium</taxon>
    </lineage>
</organism>
<dbReference type="PANTHER" id="PTHR43808">
    <property type="entry name" value="ACETYLORNITHINE DEACETYLASE"/>
    <property type="match status" value="1"/>
</dbReference>
<dbReference type="GO" id="GO:0016787">
    <property type="term" value="F:hydrolase activity"/>
    <property type="evidence" value="ECO:0007669"/>
    <property type="project" value="UniProtKB-KW"/>
</dbReference>
<dbReference type="RefSeq" id="WP_212610286.1">
    <property type="nucleotide sequence ID" value="NZ_CP073910.1"/>
</dbReference>
<evidence type="ECO:0000256" key="2">
    <source>
        <dbReference type="ARBA" id="ARBA00022723"/>
    </source>
</evidence>
<dbReference type="Gene3D" id="3.40.630.10">
    <property type="entry name" value="Zn peptidases"/>
    <property type="match status" value="1"/>
</dbReference>
<proteinExistence type="predicted"/>
<dbReference type="Pfam" id="PF07687">
    <property type="entry name" value="M20_dimer"/>
    <property type="match status" value="1"/>
</dbReference>
<keyword evidence="2" id="KW-0479">Metal-binding</keyword>
<dbReference type="GO" id="GO:0046872">
    <property type="term" value="F:metal ion binding"/>
    <property type="evidence" value="ECO:0007669"/>
    <property type="project" value="UniProtKB-KW"/>
</dbReference>
<dbReference type="InterPro" id="IPR001261">
    <property type="entry name" value="ArgE/DapE_CS"/>
</dbReference>
<evidence type="ECO:0000313" key="8">
    <source>
        <dbReference type="Proteomes" id="UP000681425"/>
    </source>
</evidence>
<dbReference type="Pfam" id="PF01546">
    <property type="entry name" value="Peptidase_M20"/>
    <property type="match status" value="1"/>
</dbReference>
<dbReference type="EMBL" id="CP073910">
    <property type="protein sequence ID" value="QUT07050.1"/>
    <property type="molecule type" value="Genomic_DNA"/>
</dbReference>
<dbReference type="PROSITE" id="PS00758">
    <property type="entry name" value="ARGE_DAPE_CPG2_1"/>
    <property type="match status" value="1"/>
</dbReference>
<reference evidence="7" key="1">
    <citation type="submission" date="2021-04" db="EMBL/GenBank/DDBJ databases">
        <title>Isolation of p-tert-butylphenol degrading bacteria Sphingobium phenoxybenzoativorans Tas13 from active sludge.</title>
        <authorList>
            <person name="Li Y."/>
        </authorList>
    </citation>
    <scope>NUCLEOTIDE SEQUENCE</scope>
    <source>
        <strain evidence="7">Tas13</strain>
    </source>
</reference>
<dbReference type="InterPro" id="IPR050072">
    <property type="entry name" value="Peptidase_M20A"/>
</dbReference>
<dbReference type="InterPro" id="IPR036264">
    <property type="entry name" value="Bact_exopeptidase_dim_dom"/>
</dbReference>
<gene>
    <name evidence="7" type="ORF">KFK14_06385</name>
</gene>
<dbReference type="Proteomes" id="UP000681425">
    <property type="component" value="Chromosome"/>
</dbReference>
<sequence length="435" mass="45531">MKRPAAALFLALLLSAGAPALAALSPAEQKMGVTVDAEYDRTVALLEKLVNQNSGSMNIAGVTAVGDMIRPELEALGFKVEWKPMAAVKRAGHIVATHKGKAGTKRLLLIGHLDTVFEADSPFQTFVRKADEAEGPGVGDDKGGMVVMLSALRAMQAAGTLNDANIEIVLTGDEEDAGDPVSISRADLIAAGKRADAALDFEGLAVEDGKDMGSIARRSSNSWTLSATGKSGHSSRIFSEAAGDGAIYELARIIAAFRKELPEPNLTFNVGLVGGGQSADVDKDGVRIAVTGKTNIIPPIAVAKGDFRTLSQEQTDRVQEKMIKIVAAHSPGTDAKISFERGYPPMAPTEGNKALLAKLNGVNADLGLPEMPTLDPLKRGAGDIAFVAADVDGLVGLGVASRGDHAPGETADLNSIKRQAKRAAILMTRLSREKR</sequence>
<evidence type="ECO:0000256" key="1">
    <source>
        <dbReference type="ARBA" id="ARBA00001947"/>
    </source>
</evidence>
<feature type="chain" id="PRO_5037469150" evidence="5">
    <location>
        <begin position="23"/>
        <end position="435"/>
    </location>
</feature>
<dbReference type="InterPro" id="IPR011650">
    <property type="entry name" value="Peptidase_M20_dimer"/>
</dbReference>
<evidence type="ECO:0000313" key="7">
    <source>
        <dbReference type="EMBL" id="QUT07050.1"/>
    </source>
</evidence>
<dbReference type="SUPFAM" id="SSF53187">
    <property type="entry name" value="Zn-dependent exopeptidases"/>
    <property type="match status" value="1"/>
</dbReference>
<feature type="signal peptide" evidence="5">
    <location>
        <begin position="1"/>
        <end position="22"/>
    </location>
</feature>
<evidence type="ECO:0000256" key="4">
    <source>
        <dbReference type="ARBA" id="ARBA00022833"/>
    </source>
</evidence>
<comment type="cofactor">
    <cofactor evidence="1">
        <name>Zn(2+)</name>
        <dbReference type="ChEBI" id="CHEBI:29105"/>
    </cofactor>
</comment>
<dbReference type="AlphaFoldDB" id="A0A975K918"/>
<dbReference type="SUPFAM" id="SSF55031">
    <property type="entry name" value="Bacterial exopeptidase dimerisation domain"/>
    <property type="match status" value="1"/>
</dbReference>